<feature type="non-terminal residue" evidence="6">
    <location>
        <position position="1"/>
    </location>
</feature>
<keyword evidence="4" id="KW-0456">Lyase</keyword>
<dbReference type="InterPro" id="IPR015422">
    <property type="entry name" value="PyrdxlP-dep_Trfase_small"/>
</dbReference>
<protein>
    <submittedName>
        <fullName evidence="6">Cystathionine gamma-synthase</fullName>
    </submittedName>
</protein>
<dbReference type="AlphaFoldDB" id="A0AAW9IV97"/>
<dbReference type="InterPro" id="IPR000277">
    <property type="entry name" value="Cys/Met-Metab_PyrdxlP-dep_enz"/>
</dbReference>
<dbReference type="GO" id="GO:0030170">
    <property type="term" value="F:pyridoxal phosphate binding"/>
    <property type="evidence" value="ECO:0007669"/>
    <property type="project" value="InterPro"/>
</dbReference>
<gene>
    <name evidence="6" type="ORF">GNF77_18800</name>
</gene>
<comment type="cofactor">
    <cofactor evidence="1 5">
        <name>pyridoxal 5'-phosphate</name>
        <dbReference type="ChEBI" id="CHEBI:597326"/>
    </cofactor>
</comment>
<dbReference type="Proteomes" id="UP001292368">
    <property type="component" value="Unassembled WGS sequence"/>
</dbReference>
<name>A0AAW9IV97_CLOPF</name>
<organism evidence="6 7">
    <name type="scientific">Clostridium perfringens</name>
    <dbReference type="NCBI Taxonomy" id="1502"/>
    <lineage>
        <taxon>Bacteria</taxon>
        <taxon>Bacillati</taxon>
        <taxon>Bacillota</taxon>
        <taxon>Clostridia</taxon>
        <taxon>Eubacteriales</taxon>
        <taxon>Clostridiaceae</taxon>
        <taxon>Clostridium</taxon>
    </lineage>
</organism>
<dbReference type="EMBL" id="WNVM01000924">
    <property type="protein sequence ID" value="MDZ5010901.1"/>
    <property type="molecule type" value="Genomic_DNA"/>
</dbReference>
<dbReference type="PANTHER" id="PTHR43500">
    <property type="entry name" value="CYSTATHIONINE BETA-LYASE-RELATED"/>
    <property type="match status" value="1"/>
</dbReference>
<comment type="similarity">
    <text evidence="2 5">Belongs to the trans-sulfuration enzymes family.</text>
</comment>
<evidence type="ECO:0000313" key="6">
    <source>
        <dbReference type="EMBL" id="MDZ5010901.1"/>
    </source>
</evidence>
<sequence length="77" mass="8751">DKDINKMIKFVNNLKIFSIGVSWGGFESLILPAYKGGNEDDLKNRGMSITHIRLFIGLEETNSLINDLKQSFNTVYK</sequence>
<dbReference type="Pfam" id="PF01053">
    <property type="entry name" value="Cys_Met_Meta_PP"/>
    <property type="match status" value="1"/>
</dbReference>
<dbReference type="InterPro" id="IPR015424">
    <property type="entry name" value="PyrdxlP-dep_Trfase"/>
</dbReference>
<keyword evidence="3 5" id="KW-0663">Pyridoxal phosphate</keyword>
<reference evidence="6" key="1">
    <citation type="submission" date="2019-11" db="EMBL/GenBank/DDBJ databases">
        <title>Characterization of Clostridium perfringens isolates from swine manure treated agricultural soils.</title>
        <authorList>
            <person name="Wushke S.T."/>
        </authorList>
    </citation>
    <scope>NUCLEOTIDE SEQUENCE</scope>
    <source>
        <strain evidence="6">V2</strain>
    </source>
</reference>
<comment type="caution">
    <text evidence="6">The sequence shown here is derived from an EMBL/GenBank/DDBJ whole genome shotgun (WGS) entry which is preliminary data.</text>
</comment>
<dbReference type="SUPFAM" id="SSF53383">
    <property type="entry name" value="PLP-dependent transferases"/>
    <property type="match status" value="1"/>
</dbReference>
<dbReference type="GO" id="GO:0019450">
    <property type="term" value="P:L-cysteine catabolic process to pyruvate"/>
    <property type="evidence" value="ECO:0007669"/>
    <property type="project" value="TreeGrafter"/>
</dbReference>
<dbReference type="RefSeq" id="WP_322382631.1">
    <property type="nucleotide sequence ID" value="NZ_WNVM01000924.1"/>
</dbReference>
<evidence type="ECO:0000256" key="2">
    <source>
        <dbReference type="ARBA" id="ARBA00009077"/>
    </source>
</evidence>
<evidence type="ECO:0000313" key="7">
    <source>
        <dbReference type="Proteomes" id="UP001292368"/>
    </source>
</evidence>
<evidence type="ECO:0000256" key="3">
    <source>
        <dbReference type="ARBA" id="ARBA00022898"/>
    </source>
</evidence>
<proteinExistence type="inferred from homology"/>
<dbReference type="PANTHER" id="PTHR43500:SF1">
    <property type="entry name" value="CYSTATHIONINE BETA-LYASE-RELATED"/>
    <property type="match status" value="1"/>
</dbReference>
<accession>A0AAW9IV97</accession>
<dbReference type="InterPro" id="IPR006233">
    <property type="entry name" value="Cys_b_lyase_bac"/>
</dbReference>
<evidence type="ECO:0000256" key="5">
    <source>
        <dbReference type="RuleBase" id="RU362118"/>
    </source>
</evidence>
<evidence type="ECO:0000256" key="1">
    <source>
        <dbReference type="ARBA" id="ARBA00001933"/>
    </source>
</evidence>
<dbReference type="GO" id="GO:0019346">
    <property type="term" value="P:transsulfuration"/>
    <property type="evidence" value="ECO:0007669"/>
    <property type="project" value="InterPro"/>
</dbReference>
<dbReference type="Gene3D" id="3.90.1150.10">
    <property type="entry name" value="Aspartate Aminotransferase, domain 1"/>
    <property type="match status" value="1"/>
</dbReference>
<dbReference type="GO" id="GO:0047804">
    <property type="term" value="F:cysteine-S-conjugate beta-lyase activity"/>
    <property type="evidence" value="ECO:0007669"/>
    <property type="project" value="InterPro"/>
</dbReference>
<evidence type="ECO:0000256" key="4">
    <source>
        <dbReference type="ARBA" id="ARBA00023239"/>
    </source>
</evidence>